<dbReference type="FunFam" id="1.20.120.160:FF:000007">
    <property type="entry name" value="Multistep phosphorelay regulator 1"/>
    <property type="match status" value="1"/>
</dbReference>
<evidence type="ECO:0000256" key="2">
    <source>
        <dbReference type="SAM" id="MobiDB-lite"/>
    </source>
</evidence>
<dbReference type="AlphaFoldDB" id="A0A8H5HG65"/>
<gene>
    <name evidence="4" type="ORF">D9615_002882</name>
</gene>
<sequence>MPEPTAPAPPKQPTPPAPPLIAPKFVDKSTPPPSPPPPPPKSPPTPKSPPAPKPTTPDPKPDPKPDPTPDPSPSHVRSSITPRCPPLIHKAPPQPSPDLDIVDMDTFQQILDLDEDATHEFSKGMAWAYFTQAAQTFKEMDEALVGKDLAQLSSLGHFLKGSSAALGLFKVQASCEKIQHYGQQRDEEAGKNLSVDGALAKIETLLSQVNKEYTAAETWLKNWYDEHAEPEPDSPDLERS</sequence>
<accession>A0A8H5HG65</accession>
<dbReference type="GO" id="GO:0043424">
    <property type="term" value="F:protein histidine kinase binding"/>
    <property type="evidence" value="ECO:0007669"/>
    <property type="project" value="InterPro"/>
</dbReference>
<dbReference type="GO" id="GO:0005737">
    <property type="term" value="C:cytoplasm"/>
    <property type="evidence" value="ECO:0007669"/>
    <property type="project" value="TreeGrafter"/>
</dbReference>
<evidence type="ECO:0000313" key="5">
    <source>
        <dbReference type="Proteomes" id="UP000565441"/>
    </source>
</evidence>
<dbReference type="PANTHER" id="PTHR28242">
    <property type="entry name" value="PHOSPHORELAY INTERMEDIATE PROTEIN YPD1"/>
    <property type="match status" value="1"/>
</dbReference>
<dbReference type="Pfam" id="PF01627">
    <property type="entry name" value="Hpt"/>
    <property type="match status" value="1"/>
</dbReference>
<dbReference type="PROSITE" id="PS50894">
    <property type="entry name" value="HPT"/>
    <property type="match status" value="1"/>
</dbReference>
<dbReference type="InterPro" id="IPR008207">
    <property type="entry name" value="Sig_transdc_His_kin_Hpt_dom"/>
</dbReference>
<protein>
    <recommendedName>
        <fullName evidence="3">HPt domain-containing protein</fullName>
    </recommendedName>
</protein>
<feature type="compositionally biased region" description="Pro residues" evidence="2">
    <location>
        <begin position="1"/>
        <end position="21"/>
    </location>
</feature>
<dbReference type="EMBL" id="JAACJP010000008">
    <property type="protein sequence ID" value="KAF5382571.1"/>
    <property type="molecule type" value="Genomic_DNA"/>
</dbReference>
<keyword evidence="1" id="KW-0597">Phosphoprotein</keyword>
<feature type="region of interest" description="Disordered" evidence="2">
    <location>
        <begin position="1"/>
        <end position="100"/>
    </location>
</feature>
<evidence type="ECO:0000259" key="3">
    <source>
        <dbReference type="PROSITE" id="PS50894"/>
    </source>
</evidence>
<evidence type="ECO:0000313" key="4">
    <source>
        <dbReference type="EMBL" id="KAF5382571.1"/>
    </source>
</evidence>
<dbReference type="InterPro" id="IPR036641">
    <property type="entry name" value="HPT_dom_sf"/>
</dbReference>
<reference evidence="4 5" key="1">
    <citation type="journal article" date="2020" name="ISME J.">
        <title>Uncovering the hidden diversity of litter-decomposition mechanisms in mushroom-forming fungi.</title>
        <authorList>
            <person name="Floudas D."/>
            <person name="Bentzer J."/>
            <person name="Ahren D."/>
            <person name="Johansson T."/>
            <person name="Persson P."/>
            <person name="Tunlid A."/>
        </authorList>
    </citation>
    <scope>NUCLEOTIDE SEQUENCE [LARGE SCALE GENOMIC DNA]</scope>
    <source>
        <strain evidence="4 5">CBS 661.87</strain>
    </source>
</reference>
<name>A0A8H5HG65_9AGAR</name>
<dbReference type="GO" id="GO:0009927">
    <property type="term" value="F:histidine phosphotransfer kinase activity"/>
    <property type="evidence" value="ECO:0007669"/>
    <property type="project" value="InterPro"/>
</dbReference>
<organism evidence="4 5">
    <name type="scientific">Tricholomella constricta</name>
    <dbReference type="NCBI Taxonomy" id="117010"/>
    <lineage>
        <taxon>Eukaryota</taxon>
        <taxon>Fungi</taxon>
        <taxon>Dikarya</taxon>
        <taxon>Basidiomycota</taxon>
        <taxon>Agaricomycotina</taxon>
        <taxon>Agaricomycetes</taxon>
        <taxon>Agaricomycetidae</taxon>
        <taxon>Agaricales</taxon>
        <taxon>Tricholomatineae</taxon>
        <taxon>Lyophyllaceae</taxon>
        <taxon>Tricholomella</taxon>
    </lineage>
</organism>
<dbReference type="OrthoDB" id="1673781at2759"/>
<comment type="caution">
    <text evidence="4">The sequence shown here is derived from an EMBL/GenBank/DDBJ whole genome shotgun (WGS) entry which is preliminary data.</text>
</comment>
<feature type="modified residue" description="Phosphohistidine" evidence="1">
    <location>
        <position position="157"/>
    </location>
</feature>
<dbReference type="PRINTS" id="PR01217">
    <property type="entry name" value="PRICHEXTENSN"/>
</dbReference>
<dbReference type="InterPro" id="IPR045871">
    <property type="entry name" value="AHP1-5/YPD1"/>
</dbReference>
<dbReference type="Gene3D" id="1.20.120.160">
    <property type="entry name" value="HPT domain"/>
    <property type="match status" value="1"/>
</dbReference>
<dbReference type="Proteomes" id="UP000565441">
    <property type="component" value="Unassembled WGS sequence"/>
</dbReference>
<dbReference type="PANTHER" id="PTHR28242:SF52">
    <property type="entry name" value="PHOSPHORELAY INTERMEDIATE PROTEIN YPD1"/>
    <property type="match status" value="1"/>
</dbReference>
<dbReference type="SUPFAM" id="SSF47226">
    <property type="entry name" value="Histidine-containing phosphotransfer domain, HPT domain"/>
    <property type="match status" value="1"/>
</dbReference>
<proteinExistence type="predicted"/>
<dbReference type="CDD" id="cd00088">
    <property type="entry name" value="HPT"/>
    <property type="match status" value="1"/>
</dbReference>
<dbReference type="GO" id="GO:0005634">
    <property type="term" value="C:nucleus"/>
    <property type="evidence" value="ECO:0007669"/>
    <property type="project" value="TreeGrafter"/>
</dbReference>
<feature type="domain" description="HPt" evidence="3">
    <location>
        <begin position="118"/>
        <end position="223"/>
    </location>
</feature>
<dbReference type="GO" id="GO:0000160">
    <property type="term" value="P:phosphorelay signal transduction system"/>
    <property type="evidence" value="ECO:0007669"/>
    <property type="project" value="InterPro"/>
</dbReference>
<evidence type="ECO:0000256" key="1">
    <source>
        <dbReference type="PROSITE-ProRule" id="PRU00110"/>
    </source>
</evidence>
<feature type="compositionally biased region" description="Pro residues" evidence="2">
    <location>
        <begin position="30"/>
        <end position="58"/>
    </location>
</feature>
<keyword evidence="5" id="KW-1185">Reference proteome</keyword>